<dbReference type="Proteomes" id="UP000256727">
    <property type="component" value="Unassembled WGS sequence"/>
</dbReference>
<feature type="transmembrane region" description="Helical" evidence="1">
    <location>
        <begin position="131"/>
        <end position="155"/>
    </location>
</feature>
<keyword evidence="4" id="KW-1185">Reference proteome</keyword>
<comment type="caution">
    <text evidence="3">The sequence shown here is derived from an EMBL/GenBank/DDBJ whole genome shotgun (WGS) entry which is preliminary data.</text>
</comment>
<feature type="domain" description="DUF1468" evidence="2">
    <location>
        <begin position="31"/>
        <end position="193"/>
    </location>
</feature>
<keyword evidence="1" id="KW-0812">Transmembrane</keyword>
<accession>A0A3D9L996</accession>
<evidence type="ECO:0000313" key="4">
    <source>
        <dbReference type="Proteomes" id="UP000256727"/>
    </source>
</evidence>
<dbReference type="RefSeq" id="WP_245952064.1">
    <property type="nucleotide sequence ID" value="NZ_QREH01000001.1"/>
</dbReference>
<protein>
    <submittedName>
        <fullName evidence="3">Putative tricarboxylic transport membrane protein</fullName>
    </submittedName>
</protein>
<dbReference type="Pfam" id="PF07331">
    <property type="entry name" value="TctB"/>
    <property type="match status" value="1"/>
</dbReference>
<feature type="transmembrane region" description="Helical" evidence="1">
    <location>
        <begin position="31"/>
        <end position="52"/>
    </location>
</feature>
<dbReference type="AlphaFoldDB" id="A0A3D9L996"/>
<gene>
    <name evidence="3" type="ORF">C8E99_0729</name>
</gene>
<evidence type="ECO:0000256" key="1">
    <source>
        <dbReference type="SAM" id="Phobius"/>
    </source>
</evidence>
<sequence>MSQSQPSAPSHPVGDAGSPAARGWWHGRSGLFLAAFMAAFSTYLLVGILTMAVPDGADAPGPQFVPLIITVAGYILAVLLAVHYIRTPEPAVTPTFTAEDDATEEERRAAEAAATVQYRTFSDWYAVGWSVAGFLAFALFLNVLGWILGAALLFWCVAHGIGSRRHLFDASLGLLLSSFIYLAFDVGLGLSLPSGLLGGVF</sequence>
<proteinExistence type="predicted"/>
<dbReference type="EMBL" id="QREH01000001">
    <property type="protein sequence ID" value="REE02939.1"/>
    <property type="molecule type" value="Genomic_DNA"/>
</dbReference>
<name>A0A3D9L996_9MICC</name>
<organism evidence="3 4">
    <name type="scientific">Citricoccus muralis</name>
    <dbReference type="NCBI Taxonomy" id="169134"/>
    <lineage>
        <taxon>Bacteria</taxon>
        <taxon>Bacillati</taxon>
        <taxon>Actinomycetota</taxon>
        <taxon>Actinomycetes</taxon>
        <taxon>Micrococcales</taxon>
        <taxon>Micrococcaceae</taxon>
        <taxon>Citricoccus</taxon>
    </lineage>
</organism>
<dbReference type="InterPro" id="IPR009936">
    <property type="entry name" value="DUF1468"/>
</dbReference>
<keyword evidence="1" id="KW-0472">Membrane</keyword>
<evidence type="ECO:0000313" key="3">
    <source>
        <dbReference type="EMBL" id="REE02939.1"/>
    </source>
</evidence>
<keyword evidence="1" id="KW-1133">Transmembrane helix</keyword>
<evidence type="ECO:0000259" key="2">
    <source>
        <dbReference type="Pfam" id="PF07331"/>
    </source>
</evidence>
<reference evidence="3 4" key="1">
    <citation type="submission" date="2018-07" db="EMBL/GenBank/DDBJ databases">
        <title>Sequencing the genomes of 1000 actinobacteria strains.</title>
        <authorList>
            <person name="Klenk H.-P."/>
        </authorList>
    </citation>
    <scope>NUCLEOTIDE SEQUENCE [LARGE SCALE GENOMIC DNA]</scope>
    <source>
        <strain evidence="3 4">DSM 14442</strain>
    </source>
</reference>
<feature type="transmembrane region" description="Helical" evidence="1">
    <location>
        <begin position="64"/>
        <end position="85"/>
    </location>
</feature>